<keyword evidence="8" id="KW-1185">Reference proteome</keyword>
<evidence type="ECO:0000256" key="4">
    <source>
        <dbReference type="ARBA" id="ARBA00022737"/>
    </source>
</evidence>
<dbReference type="OrthoDB" id="8886537at2759"/>
<evidence type="ECO:0000256" key="3">
    <source>
        <dbReference type="ARBA" id="ARBA00022729"/>
    </source>
</evidence>
<dbReference type="Pfam" id="PF03815">
    <property type="entry name" value="LCCL"/>
    <property type="match status" value="1"/>
</dbReference>
<keyword evidence="3" id="KW-0732">Signal</keyword>
<dbReference type="InterPro" id="IPR004043">
    <property type="entry name" value="LCCL"/>
</dbReference>
<dbReference type="InterPro" id="IPR036609">
    <property type="entry name" value="LCCL_sf"/>
</dbReference>
<dbReference type="PANTHER" id="PTHR31331:SF1">
    <property type="entry name" value="CYSTEINE RICH SECRETORY PROTEIN LCCL DOMAIN CONTAINING 2"/>
    <property type="match status" value="1"/>
</dbReference>
<comment type="caution">
    <text evidence="7">The sequence shown here is derived from an EMBL/GenBank/DDBJ whole genome shotgun (WGS) entry which is preliminary data.</text>
</comment>
<keyword evidence="5" id="KW-1015">Disulfide bond</keyword>
<dbReference type="SUPFAM" id="SSF69848">
    <property type="entry name" value="LCCL domain"/>
    <property type="match status" value="1"/>
</dbReference>
<reference evidence="7 8" key="1">
    <citation type="submission" date="2020-03" db="EMBL/GenBank/DDBJ databases">
        <title>Dissostichus mawsoni Genome sequencing and assembly.</title>
        <authorList>
            <person name="Park H."/>
        </authorList>
    </citation>
    <scope>NUCLEOTIDE SEQUENCE [LARGE SCALE GENOMIC DNA]</scope>
    <source>
        <strain evidence="7">DM0001</strain>
        <tissue evidence="7">Muscle</tissue>
    </source>
</reference>
<proteinExistence type="predicted"/>
<keyword evidence="2" id="KW-0964">Secreted</keyword>
<dbReference type="Proteomes" id="UP000518266">
    <property type="component" value="Unassembled WGS sequence"/>
</dbReference>
<dbReference type="InterPro" id="IPR051957">
    <property type="entry name" value="CRISP-LCCL_domain"/>
</dbReference>
<comment type="subcellular location">
    <subcellularLocation>
        <location evidence="1">Secreted</location>
    </subcellularLocation>
</comment>
<dbReference type="EMBL" id="JAAKFY010000024">
    <property type="protein sequence ID" value="KAF3835940.1"/>
    <property type="molecule type" value="Genomic_DNA"/>
</dbReference>
<sequence>MDVTRQGRKDFFIKSNKNGVQSLGLYCPRNCLEENPHISRVIGTRIYSDKSSICRAAVHAGVLRNDLGGYIDVMPVDKRKNYIASHQNGISSER</sequence>
<evidence type="ECO:0000313" key="8">
    <source>
        <dbReference type="Proteomes" id="UP000518266"/>
    </source>
</evidence>
<evidence type="ECO:0000256" key="1">
    <source>
        <dbReference type="ARBA" id="ARBA00004613"/>
    </source>
</evidence>
<feature type="domain" description="LCCL" evidence="6">
    <location>
        <begin position="1"/>
        <end position="94"/>
    </location>
</feature>
<evidence type="ECO:0000256" key="2">
    <source>
        <dbReference type="ARBA" id="ARBA00022525"/>
    </source>
</evidence>
<protein>
    <recommendedName>
        <fullName evidence="6">LCCL domain-containing protein</fullName>
    </recommendedName>
</protein>
<dbReference type="AlphaFoldDB" id="A0A7J5XG53"/>
<organism evidence="7 8">
    <name type="scientific">Dissostichus mawsoni</name>
    <name type="common">Antarctic cod</name>
    <dbReference type="NCBI Taxonomy" id="36200"/>
    <lineage>
        <taxon>Eukaryota</taxon>
        <taxon>Metazoa</taxon>
        <taxon>Chordata</taxon>
        <taxon>Craniata</taxon>
        <taxon>Vertebrata</taxon>
        <taxon>Euteleostomi</taxon>
        <taxon>Actinopterygii</taxon>
        <taxon>Neopterygii</taxon>
        <taxon>Teleostei</taxon>
        <taxon>Neoteleostei</taxon>
        <taxon>Acanthomorphata</taxon>
        <taxon>Eupercaria</taxon>
        <taxon>Perciformes</taxon>
        <taxon>Notothenioidei</taxon>
        <taxon>Nototheniidae</taxon>
        <taxon>Dissostichus</taxon>
    </lineage>
</organism>
<evidence type="ECO:0000259" key="6">
    <source>
        <dbReference type="PROSITE" id="PS50820"/>
    </source>
</evidence>
<keyword evidence="4" id="KW-0677">Repeat</keyword>
<dbReference type="Gene3D" id="2.170.130.20">
    <property type="entry name" value="LCCL-like domain"/>
    <property type="match status" value="1"/>
</dbReference>
<evidence type="ECO:0000313" key="7">
    <source>
        <dbReference type="EMBL" id="KAF3835940.1"/>
    </source>
</evidence>
<evidence type="ECO:0000256" key="5">
    <source>
        <dbReference type="ARBA" id="ARBA00023157"/>
    </source>
</evidence>
<gene>
    <name evidence="7" type="ORF">F7725_028498</name>
</gene>
<name>A0A7J5XG53_DISMA</name>
<accession>A0A7J5XG53</accession>
<dbReference type="SMART" id="SM00603">
    <property type="entry name" value="LCCL"/>
    <property type="match status" value="1"/>
</dbReference>
<dbReference type="GO" id="GO:0005576">
    <property type="term" value="C:extracellular region"/>
    <property type="evidence" value="ECO:0007669"/>
    <property type="project" value="UniProtKB-SubCell"/>
</dbReference>
<dbReference type="FunFam" id="2.170.130.20:FF:000001">
    <property type="entry name" value="Cysteine-rich secretory protein LCCL domain-containing 1"/>
    <property type="match status" value="1"/>
</dbReference>
<dbReference type="PANTHER" id="PTHR31331">
    <property type="entry name" value="LCCL DOMAIN PROTEIN (AFU_ORTHOLOGUE AFUA_5G08630)"/>
    <property type="match status" value="1"/>
</dbReference>
<dbReference type="PROSITE" id="PS50820">
    <property type="entry name" value="LCCL"/>
    <property type="match status" value="1"/>
</dbReference>